<dbReference type="EMBL" id="WCRY01000042">
    <property type="protein sequence ID" value="KAB4471648.1"/>
    <property type="molecule type" value="Genomic_DNA"/>
</dbReference>
<proteinExistence type="inferred from homology"/>
<dbReference type="OMA" id="FGAIPYR"/>
<name>A0A6I0T934_BACT4</name>
<dbReference type="AlphaFoldDB" id="A0A6I0T934"/>
<dbReference type="GeneID" id="60927329"/>
<dbReference type="Gene3D" id="3.40.50.720">
    <property type="entry name" value="NAD(P)-binding Rossmann-like Domain"/>
    <property type="match status" value="1"/>
</dbReference>
<organism evidence="2 3">
    <name type="scientific">Bacteroides thetaiotaomicron</name>
    <dbReference type="NCBI Taxonomy" id="818"/>
    <lineage>
        <taxon>Bacteria</taxon>
        <taxon>Pseudomonadati</taxon>
        <taxon>Bacteroidota</taxon>
        <taxon>Bacteroidia</taxon>
        <taxon>Bacteroidales</taxon>
        <taxon>Bacteroidaceae</taxon>
        <taxon>Bacteroides</taxon>
    </lineage>
</organism>
<evidence type="ECO:0000313" key="2">
    <source>
        <dbReference type="EMBL" id="KAB4471648.1"/>
    </source>
</evidence>
<dbReference type="Proteomes" id="UP000436858">
    <property type="component" value="Unassembled WGS sequence"/>
</dbReference>
<protein>
    <submittedName>
        <fullName evidence="2">NAD(P)-dependent oxidoreductase</fullName>
    </submittedName>
</protein>
<dbReference type="DNASU" id="1073140"/>
<sequence>MKILITGATGFVGRNLVPYLFSHGFVELAIAVRDPQKAISMFESIPLTYISCERTFRQQIIDFAPEVVIHLATNFNFHSDEKSVRDIVDANILFGSLLLEAVSYTPCKFFINLGTFAEYYYNDGNFLPNTFYAATKTAFRSIIQYYQLKGDFKWINLIGYTIYGKKNDSKKIIDYLIDALNSPIPLNFTKGEQINDFIHINDVSDFFYVLLSNLNLLEDTMYTQLYLGTGKGTSIRELSYIIETVYKQKVNANWGGLSYRPYDIMYAVAPISRNLDLLKWKTKISLEEGIKMLRYE</sequence>
<comment type="caution">
    <text evidence="2">The sequence shown here is derived from an EMBL/GenBank/DDBJ whole genome shotgun (WGS) entry which is preliminary data.</text>
</comment>
<accession>A0A6I0T934</accession>
<dbReference type="PANTHER" id="PTHR43000">
    <property type="entry name" value="DTDP-D-GLUCOSE 4,6-DEHYDRATASE-RELATED"/>
    <property type="match status" value="1"/>
</dbReference>
<reference evidence="2 3" key="1">
    <citation type="journal article" date="2019" name="Nat. Med.">
        <title>A library of human gut bacterial isolates paired with longitudinal multiomics data enables mechanistic microbiome research.</title>
        <authorList>
            <person name="Poyet M."/>
            <person name="Groussin M."/>
            <person name="Gibbons S.M."/>
            <person name="Avila-Pacheco J."/>
            <person name="Jiang X."/>
            <person name="Kearney S.M."/>
            <person name="Perrotta A.R."/>
            <person name="Berdy B."/>
            <person name="Zhao S."/>
            <person name="Lieberman T.D."/>
            <person name="Swanson P.K."/>
            <person name="Smith M."/>
            <person name="Roesemann S."/>
            <person name="Alexander J.E."/>
            <person name="Rich S.A."/>
            <person name="Livny J."/>
            <person name="Vlamakis H."/>
            <person name="Clish C."/>
            <person name="Bullock K."/>
            <person name="Deik A."/>
            <person name="Scott J."/>
            <person name="Pierce K.A."/>
            <person name="Xavier R.J."/>
            <person name="Alm E.J."/>
        </authorList>
    </citation>
    <scope>NUCLEOTIDE SEQUENCE [LARGE SCALE GENOMIC DNA]</scope>
    <source>
        <strain evidence="2 3">BIOML-A162</strain>
    </source>
</reference>
<dbReference type="RefSeq" id="WP_011107727.1">
    <property type="nucleotide sequence ID" value="NZ_CAXSNJ010000031.1"/>
</dbReference>
<evidence type="ECO:0000313" key="3">
    <source>
        <dbReference type="Proteomes" id="UP000436858"/>
    </source>
</evidence>
<dbReference type="SUPFAM" id="SSF51735">
    <property type="entry name" value="NAD(P)-binding Rossmann-fold domains"/>
    <property type="match status" value="1"/>
</dbReference>
<gene>
    <name evidence="2" type="ORF">GAN91_25255</name>
</gene>
<comment type="similarity">
    <text evidence="1">Belongs to the NAD(P)-dependent epimerase/dehydratase family.</text>
</comment>
<dbReference type="InterPro" id="IPR001509">
    <property type="entry name" value="Epimerase_deHydtase"/>
</dbReference>
<dbReference type="InterPro" id="IPR036291">
    <property type="entry name" value="NAD(P)-bd_dom_sf"/>
</dbReference>
<dbReference type="Pfam" id="PF01370">
    <property type="entry name" value="Epimerase"/>
    <property type="match status" value="1"/>
</dbReference>
<evidence type="ECO:0000256" key="1">
    <source>
        <dbReference type="ARBA" id="ARBA00007637"/>
    </source>
</evidence>